<dbReference type="SUPFAM" id="SSF56784">
    <property type="entry name" value="HAD-like"/>
    <property type="match status" value="1"/>
</dbReference>
<dbReference type="Gene3D" id="1.10.150.240">
    <property type="entry name" value="Putative phosphatase, domain 2"/>
    <property type="match status" value="1"/>
</dbReference>
<dbReference type="Pfam" id="PF00702">
    <property type="entry name" value="Hydrolase"/>
    <property type="match status" value="1"/>
</dbReference>
<reference evidence="1 2" key="1">
    <citation type="submission" date="2016-10" db="EMBL/GenBank/DDBJ databases">
        <authorList>
            <person name="de Groot N.N."/>
        </authorList>
    </citation>
    <scope>NUCLEOTIDE SEQUENCE [LARGE SCALE GENOMIC DNA]</scope>
    <source>
        <strain evidence="1 2">LMG 27731</strain>
    </source>
</reference>
<evidence type="ECO:0000313" key="1">
    <source>
        <dbReference type="EMBL" id="SFU24978.1"/>
    </source>
</evidence>
<gene>
    <name evidence="1" type="ORF">SAMN05192563_103168</name>
</gene>
<dbReference type="Proteomes" id="UP000198844">
    <property type="component" value="Unassembled WGS sequence"/>
</dbReference>
<dbReference type="InterPro" id="IPR023198">
    <property type="entry name" value="PGP-like_dom2"/>
</dbReference>
<proteinExistence type="predicted"/>
<dbReference type="InterPro" id="IPR036412">
    <property type="entry name" value="HAD-like_sf"/>
</dbReference>
<protein>
    <submittedName>
        <fullName evidence="1">Putative hydrolase of the HAD superfamily</fullName>
    </submittedName>
</protein>
<dbReference type="OrthoDB" id="9797415at2"/>
<dbReference type="SFLD" id="SFLDS00003">
    <property type="entry name" value="Haloacid_Dehalogenase"/>
    <property type="match status" value="1"/>
</dbReference>
<sequence>MTASITLVLFDMEGVLSHYDRSARVDRLAAISGQTPEAVRDAIWGSGLEARADAGQISEDDYLAALGELLSYPVSREDWLSARHASITPNKEVLALAERVAEYHRIAVLTNNCRLLTDHIGFLNPPVAQLFGVHVYASAAFGAAKPAAQTYLRCVEQLGVPAAETLFIDDTDANVAGARHAGLQGYRFVSAEALSAELERCGLIEST</sequence>
<dbReference type="Gene3D" id="3.40.50.1000">
    <property type="entry name" value="HAD superfamily/HAD-like"/>
    <property type="match status" value="1"/>
</dbReference>
<dbReference type="InterPro" id="IPR006439">
    <property type="entry name" value="HAD-SF_hydro_IA"/>
</dbReference>
<accession>A0A1I7EM09</accession>
<dbReference type="GO" id="GO:0016787">
    <property type="term" value="F:hydrolase activity"/>
    <property type="evidence" value="ECO:0007669"/>
    <property type="project" value="UniProtKB-KW"/>
</dbReference>
<dbReference type="RefSeq" id="WP_093644295.1">
    <property type="nucleotide sequence ID" value="NZ_FPBH01000031.1"/>
</dbReference>
<dbReference type="PANTHER" id="PTHR43611:SF3">
    <property type="entry name" value="FLAVIN MONONUCLEOTIDE HYDROLASE 1, CHLOROPLATIC"/>
    <property type="match status" value="1"/>
</dbReference>
<keyword evidence="1" id="KW-0378">Hydrolase</keyword>
<organism evidence="1 2">
    <name type="scientific">Paraburkholderia aspalathi</name>
    <dbReference type="NCBI Taxonomy" id="1324617"/>
    <lineage>
        <taxon>Bacteria</taxon>
        <taxon>Pseudomonadati</taxon>
        <taxon>Pseudomonadota</taxon>
        <taxon>Betaproteobacteria</taxon>
        <taxon>Burkholderiales</taxon>
        <taxon>Burkholderiaceae</taxon>
        <taxon>Paraburkholderia</taxon>
    </lineage>
</organism>
<dbReference type="InterPro" id="IPR023214">
    <property type="entry name" value="HAD_sf"/>
</dbReference>
<dbReference type="EMBL" id="FPBH01000031">
    <property type="protein sequence ID" value="SFU24978.1"/>
    <property type="molecule type" value="Genomic_DNA"/>
</dbReference>
<dbReference type="CDD" id="cd02603">
    <property type="entry name" value="HAD_sEH-N_like"/>
    <property type="match status" value="1"/>
</dbReference>
<evidence type="ECO:0000313" key="2">
    <source>
        <dbReference type="Proteomes" id="UP000198844"/>
    </source>
</evidence>
<dbReference type="NCBIfam" id="TIGR01509">
    <property type="entry name" value="HAD-SF-IA-v3"/>
    <property type="match status" value="1"/>
</dbReference>
<dbReference type="SFLD" id="SFLDG01129">
    <property type="entry name" value="C1.5:_HAD__Beta-PGM__Phosphata"/>
    <property type="match status" value="1"/>
</dbReference>
<dbReference type="AlphaFoldDB" id="A0A1I7EM09"/>
<name>A0A1I7EM09_9BURK</name>
<dbReference type="PANTHER" id="PTHR43611">
    <property type="entry name" value="ALPHA-D-GLUCOSE 1-PHOSPHATE PHOSPHATASE"/>
    <property type="match status" value="1"/>
</dbReference>